<sequence>MPFGTRGYDGKEYPTSKCLYNIALEYEPSWVTDLPHPLFNLPYENSARGYLAHCFKERLAGTVRWRREESFWIIDKRAKWFASPPPPYTQQCVYWDCDAEYVEADWDQVAHRNKVSDDEADDAAGFIHRVDRFCCQARDRYPWDTMYAPYGPKEPTPWIYRGDGPLKNVVRLLVRRDNQVKPATTVCRVECHTNGWCICGDEENE</sequence>
<comment type="caution">
    <text evidence="1">The sequence shown here is derived from an EMBL/GenBank/DDBJ whole genome shotgun (WGS) entry which is preliminary data.</text>
</comment>
<dbReference type="AlphaFoldDB" id="A0A395MLY9"/>
<protein>
    <submittedName>
        <fullName evidence="1">Uncharacterized protein</fullName>
    </submittedName>
</protein>
<evidence type="ECO:0000313" key="1">
    <source>
        <dbReference type="EMBL" id="RFN48966.1"/>
    </source>
</evidence>
<reference evidence="1 2" key="1">
    <citation type="journal article" date="2018" name="PLoS Pathog.">
        <title>Evolution of structural diversity of trichothecenes, a family of toxins produced by plant pathogenic and entomopathogenic fungi.</title>
        <authorList>
            <person name="Proctor R.H."/>
            <person name="McCormick S.P."/>
            <person name="Kim H.S."/>
            <person name="Cardoza R.E."/>
            <person name="Stanley A.M."/>
            <person name="Lindo L."/>
            <person name="Kelly A."/>
            <person name="Brown D.W."/>
            <person name="Lee T."/>
            <person name="Vaughan M.M."/>
            <person name="Alexander N.J."/>
            <person name="Busman M."/>
            <person name="Gutierrez S."/>
        </authorList>
    </citation>
    <scope>NUCLEOTIDE SEQUENCE [LARGE SCALE GENOMIC DNA]</scope>
    <source>
        <strain evidence="1 2">NRRL 13405</strain>
    </source>
</reference>
<evidence type="ECO:0000313" key="2">
    <source>
        <dbReference type="Proteomes" id="UP000265631"/>
    </source>
</evidence>
<dbReference type="EMBL" id="PXXK01000191">
    <property type="protein sequence ID" value="RFN48966.1"/>
    <property type="molecule type" value="Genomic_DNA"/>
</dbReference>
<accession>A0A395MLY9</accession>
<dbReference type="Proteomes" id="UP000265631">
    <property type="component" value="Unassembled WGS sequence"/>
</dbReference>
<proteinExistence type="predicted"/>
<keyword evidence="2" id="KW-1185">Reference proteome</keyword>
<organism evidence="1 2">
    <name type="scientific">Fusarium flagelliforme</name>
    <dbReference type="NCBI Taxonomy" id="2675880"/>
    <lineage>
        <taxon>Eukaryota</taxon>
        <taxon>Fungi</taxon>
        <taxon>Dikarya</taxon>
        <taxon>Ascomycota</taxon>
        <taxon>Pezizomycotina</taxon>
        <taxon>Sordariomycetes</taxon>
        <taxon>Hypocreomycetidae</taxon>
        <taxon>Hypocreales</taxon>
        <taxon>Nectriaceae</taxon>
        <taxon>Fusarium</taxon>
        <taxon>Fusarium incarnatum-equiseti species complex</taxon>
    </lineage>
</organism>
<name>A0A395MLY9_9HYPO</name>
<gene>
    <name evidence="1" type="ORF">FIE12Z_6814</name>
</gene>